<dbReference type="OrthoDB" id="9804277at2"/>
<dbReference type="PROSITE" id="PS50263">
    <property type="entry name" value="CN_HYDROLASE"/>
    <property type="match status" value="1"/>
</dbReference>
<protein>
    <recommendedName>
        <fullName evidence="8">Apolipoprotein N-acyltransferase</fullName>
        <shortName evidence="8">ALP N-acyltransferase</shortName>
        <ecNumber evidence="8">2.3.1.269</ecNumber>
    </recommendedName>
</protein>
<dbReference type="CDD" id="cd07571">
    <property type="entry name" value="ALP_N-acyl_transferase"/>
    <property type="match status" value="1"/>
</dbReference>
<dbReference type="InterPro" id="IPR003010">
    <property type="entry name" value="C-N_Hydrolase"/>
</dbReference>
<dbReference type="EC" id="2.3.1.269" evidence="8"/>
<dbReference type="PANTHER" id="PTHR38686">
    <property type="entry name" value="APOLIPOPROTEIN N-ACYLTRANSFERASE"/>
    <property type="match status" value="1"/>
</dbReference>
<keyword evidence="4 8" id="KW-0812">Transmembrane</keyword>
<evidence type="ECO:0000259" key="9">
    <source>
        <dbReference type="PROSITE" id="PS50263"/>
    </source>
</evidence>
<feature type="domain" description="CN hydrolase" evidence="9">
    <location>
        <begin position="225"/>
        <end position="477"/>
    </location>
</feature>
<comment type="similarity">
    <text evidence="8">Belongs to the CN hydrolase family. Apolipoprotein N-acyltransferase subfamily.</text>
</comment>
<evidence type="ECO:0000256" key="1">
    <source>
        <dbReference type="ARBA" id="ARBA00004651"/>
    </source>
</evidence>
<dbReference type="NCBIfam" id="TIGR00546">
    <property type="entry name" value="lnt"/>
    <property type="match status" value="1"/>
</dbReference>
<organism evidence="10 11">
    <name type="scientific">Rhodococcus ruber</name>
    <dbReference type="NCBI Taxonomy" id="1830"/>
    <lineage>
        <taxon>Bacteria</taxon>
        <taxon>Bacillati</taxon>
        <taxon>Actinomycetota</taxon>
        <taxon>Actinomycetes</taxon>
        <taxon>Mycobacteriales</taxon>
        <taxon>Nocardiaceae</taxon>
        <taxon>Rhodococcus</taxon>
    </lineage>
</organism>
<dbReference type="AlphaFoldDB" id="A0A098BF87"/>
<evidence type="ECO:0000313" key="10">
    <source>
        <dbReference type="EMBL" id="CDZ86900.1"/>
    </source>
</evidence>
<feature type="transmembrane region" description="Helical" evidence="8">
    <location>
        <begin position="113"/>
        <end position="132"/>
    </location>
</feature>
<dbReference type="GO" id="GO:0005886">
    <property type="term" value="C:plasma membrane"/>
    <property type="evidence" value="ECO:0007669"/>
    <property type="project" value="UniProtKB-SubCell"/>
</dbReference>
<evidence type="ECO:0000256" key="7">
    <source>
        <dbReference type="ARBA" id="ARBA00023315"/>
    </source>
</evidence>
<feature type="transmembrane region" description="Helical" evidence="8">
    <location>
        <begin position="61"/>
        <end position="79"/>
    </location>
</feature>
<dbReference type="GO" id="GO:0016410">
    <property type="term" value="F:N-acyltransferase activity"/>
    <property type="evidence" value="ECO:0007669"/>
    <property type="project" value="UniProtKB-UniRule"/>
</dbReference>
<keyword evidence="2 8" id="KW-1003">Cell membrane</keyword>
<evidence type="ECO:0000256" key="6">
    <source>
        <dbReference type="ARBA" id="ARBA00023136"/>
    </source>
</evidence>
<accession>A0A098BF87</accession>
<comment type="pathway">
    <text evidence="8">Protein modification; lipoprotein biosynthesis (N-acyl transfer).</text>
</comment>
<keyword evidence="10" id="KW-0449">Lipoprotein</keyword>
<dbReference type="SUPFAM" id="SSF56317">
    <property type="entry name" value="Carbon-nitrogen hydrolase"/>
    <property type="match status" value="1"/>
</dbReference>
<comment type="catalytic activity">
    <reaction evidence="8">
        <text>N-terminal S-1,2-diacyl-sn-glyceryl-L-cysteinyl-[lipoprotein] + a glycerophospholipid = N-acyl-S-1,2-diacyl-sn-glyceryl-L-cysteinyl-[lipoprotein] + a 2-acyl-sn-glycero-3-phospholipid + H(+)</text>
        <dbReference type="Rhea" id="RHEA:48228"/>
        <dbReference type="Rhea" id="RHEA-COMP:14681"/>
        <dbReference type="Rhea" id="RHEA-COMP:14684"/>
        <dbReference type="ChEBI" id="CHEBI:15378"/>
        <dbReference type="ChEBI" id="CHEBI:136912"/>
        <dbReference type="ChEBI" id="CHEBI:140656"/>
        <dbReference type="ChEBI" id="CHEBI:140657"/>
        <dbReference type="ChEBI" id="CHEBI:140660"/>
        <dbReference type="EC" id="2.3.1.269"/>
    </reaction>
</comment>
<gene>
    <name evidence="8 10" type="primary">lnt</name>
    <name evidence="10" type="ORF">RHRU231_120015</name>
</gene>
<dbReference type="HAMAP" id="MF_01148">
    <property type="entry name" value="Lnt"/>
    <property type="match status" value="1"/>
</dbReference>
<dbReference type="InterPro" id="IPR045378">
    <property type="entry name" value="LNT_N"/>
</dbReference>
<dbReference type="Proteomes" id="UP000042997">
    <property type="component" value="Unassembled WGS sequence"/>
</dbReference>
<sequence>MIGSRAAARPVVVRSVAAVTAGLLLFASFPPRPLWFLAPLGIALLTGVLGAPTLRRRGGFGYGYLAGLGFFVPLLPWVGEYVGPVPWLALAAAEAVFVGLFGVVAVQVRALPGAPVWIAAGWSLTEYLRASVPFGGFPWGRLAFGQPDGPLVALAAVGGAPLVSFAVALTGTGLWACARAGLRYTRGHRERSPLLRAAATTVAAPLLALATWPALPAPEAGERTVTVAAIQGSVPRLGLDFNAQRKAVLNNHVARTLELADRVRGGTAPRPDVVIWPENASDIDPLRNRDAAADIGAAAAAVGAPILVGAVLVNGDGTTTNSVIVWDPATGPGERHDKRIIQPFGEYLPYRSFFRLFSDYADRAGHFVPGGGDGTVHAAGIPIGVATCYEVAFDRALRDSVRVGAHLLAVPTNNATFGDTEMTYQQLAMSRVRAVEHGRAVVVAATSGVSAVVAADGTVTTRSALFVPEVLVAQVPLRATATLATRLGPIPELVLCVGAVAAVGVALVRTRGRSTTVPAAAGTAR</sequence>
<dbReference type="RefSeq" id="WP_040269794.1">
    <property type="nucleotide sequence ID" value="NZ_JAGGMX010000001.1"/>
</dbReference>
<evidence type="ECO:0000256" key="5">
    <source>
        <dbReference type="ARBA" id="ARBA00022989"/>
    </source>
</evidence>
<name>A0A098BF87_9NOCA</name>
<comment type="subcellular location">
    <subcellularLocation>
        <location evidence="1 8">Cell membrane</location>
        <topology evidence="1 8">Multi-pass membrane protein</topology>
    </subcellularLocation>
</comment>
<evidence type="ECO:0000313" key="11">
    <source>
        <dbReference type="Proteomes" id="UP000042997"/>
    </source>
</evidence>
<dbReference type="InterPro" id="IPR036526">
    <property type="entry name" value="C-N_Hydrolase_sf"/>
</dbReference>
<feature type="transmembrane region" description="Helical" evidence="8">
    <location>
        <begin position="85"/>
        <end position="106"/>
    </location>
</feature>
<dbReference type="PANTHER" id="PTHR38686:SF1">
    <property type="entry name" value="APOLIPOPROTEIN N-ACYLTRANSFERASE"/>
    <property type="match status" value="1"/>
</dbReference>
<dbReference type="Gene3D" id="3.60.110.10">
    <property type="entry name" value="Carbon-nitrogen hydrolase"/>
    <property type="match status" value="1"/>
</dbReference>
<dbReference type="eggNOG" id="COG0815">
    <property type="taxonomic scope" value="Bacteria"/>
</dbReference>
<keyword evidence="6 8" id="KW-0472">Membrane</keyword>
<proteinExistence type="inferred from homology"/>
<dbReference type="EMBL" id="CCSD01000020">
    <property type="protein sequence ID" value="CDZ86900.1"/>
    <property type="molecule type" value="Genomic_DNA"/>
</dbReference>
<keyword evidence="5 8" id="KW-1133">Transmembrane helix</keyword>
<keyword evidence="3 8" id="KW-0808">Transferase</keyword>
<dbReference type="UniPathway" id="UPA00666"/>
<evidence type="ECO:0000256" key="8">
    <source>
        <dbReference type="HAMAP-Rule" id="MF_01148"/>
    </source>
</evidence>
<feature type="transmembrane region" description="Helical" evidence="8">
    <location>
        <begin position="152"/>
        <end position="182"/>
    </location>
</feature>
<dbReference type="Pfam" id="PF00795">
    <property type="entry name" value="CN_hydrolase"/>
    <property type="match status" value="1"/>
</dbReference>
<reference evidence="10 11" key="1">
    <citation type="journal article" date="2014" name="Genome Announc.">
        <title>Draft Genome Sequence of Propane- and Butane-Oxidizing Actinobacterium Rhodococcus ruber IEGM 231.</title>
        <authorList>
            <person name="Ivshina I.B."/>
            <person name="Kuyukina M.S."/>
            <person name="Krivoruchko A.V."/>
            <person name="Barbe V."/>
            <person name="Fischer C."/>
        </authorList>
    </citation>
    <scope>NUCLEOTIDE SEQUENCE [LARGE SCALE GENOMIC DNA]</scope>
</reference>
<feature type="transmembrane region" description="Helical" evidence="8">
    <location>
        <begin position="35"/>
        <end position="54"/>
    </location>
</feature>
<feature type="transmembrane region" description="Helical" evidence="8">
    <location>
        <begin position="12"/>
        <end position="29"/>
    </location>
</feature>
<evidence type="ECO:0000256" key="3">
    <source>
        <dbReference type="ARBA" id="ARBA00022679"/>
    </source>
</evidence>
<keyword evidence="7 8" id="KW-0012">Acyltransferase</keyword>
<comment type="function">
    <text evidence="8">Catalyzes the phospholipid dependent N-acylation of the N-terminal cysteine of apolipoprotein, the last step in lipoprotein maturation.</text>
</comment>
<dbReference type="InterPro" id="IPR004563">
    <property type="entry name" value="Apolipo_AcylTrfase"/>
</dbReference>
<feature type="transmembrane region" description="Helical" evidence="8">
    <location>
        <begin position="194"/>
        <end position="215"/>
    </location>
</feature>
<dbReference type="Pfam" id="PF20154">
    <property type="entry name" value="LNT_N"/>
    <property type="match status" value="1"/>
</dbReference>
<evidence type="ECO:0000256" key="4">
    <source>
        <dbReference type="ARBA" id="ARBA00022692"/>
    </source>
</evidence>
<evidence type="ECO:0000256" key="2">
    <source>
        <dbReference type="ARBA" id="ARBA00022475"/>
    </source>
</evidence>
<dbReference type="GO" id="GO:0042158">
    <property type="term" value="P:lipoprotein biosynthetic process"/>
    <property type="evidence" value="ECO:0007669"/>
    <property type="project" value="UniProtKB-UniRule"/>
</dbReference>